<sequence length="277" mass="30841">MKALFPLILCLLITASLTAQTPILASFDSQNKVYSLHQVIKKQSIYAICKYYQITEQELLTANPDLNRNSLPESIWLKIPLTNTIQLNNTGHSSNLVPIFYKMQKGETVYALAKNKLKIHPSQLQSLNNINLNNIHQDQMVQIGWLNTTKTNTASMPPSENETLNDTISTQLEDKGTIPAEATGKAIDLTKTSRGVAWCPEVDLGESGYFALHAKAKRNSLIEITNPILGRTVMAKVIGRIPKNIPKDVQVLVSKDVANVLLANNSRFFVQIRYGLK</sequence>
<dbReference type="EMBL" id="JADKFW010000005">
    <property type="protein sequence ID" value="MBK9717735.1"/>
    <property type="molecule type" value="Genomic_DNA"/>
</dbReference>
<dbReference type="AlphaFoldDB" id="A0A9D7S865"/>
<evidence type="ECO:0000313" key="3">
    <source>
        <dbReference type="EMBL" id="MBK9717735.1"/>
    </source>
</evidence>
<dbReference type="Proteomes" id="UP000808349">
    <property type="component" value="Unassembled WGS sequence"/>
</dbReference>
<feature type="domain" description="LysM" evidence="2">
    <location>
        <begin position="99"/>
        <end position="143"/>
    </location>
</feature>
<feature type="chain" id="PRO_5038363935" evidence="1">
    <location>
        <begin position="22"/>
        <end position="277"/>
    </location>
</feature>
<protein>
    <submittedName>
        <fullName evidence="3">LysM peptidoglycan-binding domain-containing protein</fullName>
    </submittedName>
</protein>
<keyword evidence="1" id="KW-0732">Signal</keyword>
<proteinExistence type="predicted"/>
<dbReference type="SUPFAM" id="SSF54106">
    <property type="entry name" value="LysM domain"/>
    <property type="match status" value="1"/>
</dbReference>
<evidence type="ECO:0000259" key="2">
    <source>
        <dbReference type="PROSITE" id="PS51782"/>
    </source>
</evidence>
<dbReference type="InterPro" id="IPR036779">
    <property type="entry name" value="LysM_dom_sf"/>
</dbReference>
<evidence type="ECO:0000256" key="1">
    <source>
        <dbReference type="SAM" id="SignalP"/>
    </source>
</evidence>
<accession>A0A9D7S865</accession>
<gene>
    <name evidence="3" type="ORF">IPO85_09515</name>
</gene>
<dbReference type="InterPro" id="IPR018392">
    <property type="entry name" value="LysM"/>
</dbReference>
<organism evidence="3 4">
    <name type="scientific">Candidatus Defluviibacterium haderslevense</name>
    <dbReference type="NCBI Taxonomy" id="2981993"/>
    <lineage>
        <taxon>Bacteria</taxon>
        <taxon>Pseudomonadati</taxon>
        <taxon>Bacteroidota</taxon>
        <taxon>Saprospiria</taxon>
        <taxon>Saprospirales</taxon>
        <taxon>Saprospiraceae</taxon>
        <taxon>Candidatus Defluviibacterium</taxon>
    </lineage>
</organism>
<feature type="signal peptide" evidence="1">
    <location>
        <begin position="1"/>
        <end position="21"/>
    </location>
</feature>
<comment type="caution">
    <text evidence="3">The sequence shown here is derived from an EMBL/GenBank/DDBJ whole genome shotgun (WGS) entry which is preliminary data.</text>
</comment>
<dbReference type="CDD" id="cd00118">
    <property type="entry name" value="LysM"/>
    <property type="match status" value="1"/>
</dbReference>
<dbReference type="PROSITE" id="PS51782">
    <property type="entry name" value="LYSM"/>
    <property type="match status" value="1"/>
</dbReference>
<name>A0A9D7S865_9BACT</name>
<dbReference type="Pfam" id="PF01476">
    <property type="entry name" value="LysM"/>
    <property type="match status" value="2"/>
</dbReference>
<evidence type="ECO:0000313" key="4">
    <source>
        <dbReference type="Proteomes" id="UP000808349"/>
    </source>
</evidence>
<dbReference type="SMART" id="SM00257">
    <property type="entry name" value="LysM"/>
    <property type="match status" value="2"/>
</dbReference>
<reference evidence="3 4" key="1">
    <citation type="submission" date="2020-10" db="EMBL/GenBank/DDBJ databases">
        <title>Connecting structure to function with the recovery of over 1000 high-quality activated sludge metagenome-assembled genomes encoding full-length rRNA genes using long-read sequencing.</title>
        <authorList>
            <person name="Singleton C.M."/>
            <person name="Petriglieri F."/>
            <person name="Kristensen J.M."/>
            <person name="Kirkegaard R.H."/>
            <person name="Michaelsen T.Y."/>
            <person name="Andersen M.H."/>
            <person name="Karst S.M."/>
            <person name="Dueholm M.S."/>
            <person name="Nielsen P.H."/>
            <person name="Albertsen M."/>
        </authorList>
    </citation>
    <scope>NUCLEOTIDE SEQUENCE [LARGE SCALE GENOMIC DNA]</scope>
    <source>
        <strain evidence="3">Ribe_18-Q3-R11-54_BAT3C.373</strain>
    </source>
</reference>